<feature type="compositionally biased region" description="Low complexity" evidence="1">
    <location>
        <begin position="279"/>
        <end position="296"/>
    </location>
</feature>
<feature type="domain" description="Rab-GAP TBC" evidence="2">
    <location>
        <begin position="1"/>
        <end position="95"/>
    </location>
</feature>
<dbReference type="Proteomes" id="UP000645828">
    <property type="component" value="Unassembled WGS sequence"/>
</dbReference>
<evidence type="ECO:0000313" key="3">
    <source>
        <dbReference type="EMBL" id="CAD7684268.1"/>
    </source>
</evidence>
<keyword evidence="4" id="KW-1185">Reference proteome</keyword>
<dbReference type="PANTHER" id="PTHR47219">
    <property type="entry name" value="RAB GTPASE-ACTIVATING PROTEIN 1-LIKE"/>
    <property type="match status" value="1"/>
</dbReference>
<dbReference type="Pfam" id="PF00566">
    <property type="entry name" value="RabGAP-TBC"/>
    <property type="match status" value="1"/>
</dbReference>
<dbReference type="Gene3D" id="1.10.472.80">
    <property type="entry name" value="Ypt/Rab-GAP domain of gyp1p, domain 3"/>
    <property type="match status" value="1"/>
</dbReference>
<feature type="compositionally biased region" description="Basic and acidic residues" evidence="1">
    <location>
        <begin position="220"/>
        <end position="230"/>
    </location>
</feature>
<gene>
    <name evidence="3" type="ORF">NYPRO_LOCUS17061</name>
</gene>
<feature type="region of interest" description="Disordered" evidence="1">
    <location>
        <begin position="135"/>
        <end position="168"/>
    </location>
</feature>
<feature type="compositionally biased region" description="Pro residues" evidence="1">
    <location>
        <begin position="155"/>
        <end position="164"/>
    </location>
</feature>
<dbReference type="GO" id="GO:0031267">
    <property type="term" value="F:small GTPase binding"/>
    <property type="evidence" value="ECO:0007669"/>
    <property type="project" value="TreeGrafter"/>
</dbReference>
<organism evidence="3 4">
    <name type="scientific">Nyctereutes procyonoides</name>
    <name type="common">Raccoon dog</name>
    <name type="synonym">Canis procyonoides</name>
    <dbReference type="NCBI Taxonomy" id="34880"/>
    <lineage>
        <taxon>Eukaryota</taxon>
        <taxon>Metazoa</taxon>
        <taxon>Chordata</taxon>
        <taxon>Craniata</taxon>
        <taxon>Vertebrata</taxon>
        <taxon>Euteleostomi</taxon>
        <taxon>Mammalia</taxon>
        <taxon>Eutheria</taxon>
        <taxon>Laurasiatheria</taxon>
        <taxon>Carnivora</taxon>
        <taxon>Caniformia</taxon>
        <taxon>Canidae</taxon>
        <taxon>Nyctereutes</taxon>
    </lineage>
</organism>
<dbReference type="PANTHER" id="PTHR47219:SF25">
    <property type="entry name" value="RAB-GAP TBC DOMAIN-CONTAINING PROTEIN"/>
    <property type="match status" value="1"/>
</dbReference>
<dbReference type="GO" id="GO:0005096">
    <property type="term" value="F:GTPase activator activity"/>
    <property type="evidence" value="ECO:0007669"/>
    <property type="project" value="TreeGrafter"/>
</dbReference>
<evidence type="ECO:0000313" key="4">
    <source>
        <dbReference type="Proteomes" id="UP000645828"/>
    </source>
</evidence>
<name>A0A811Z3Q1_NYCPR</name>
<protein>
    <submittedName>
        <fullName evidence="3">(raccoon dog) hypothetical protein</fullName>
    </submittedName>
</protein>
<evidence type="ECO:0000256" key="1">
    <source>
        <dbReference type="SAM" id="MobiDB-lite"/>
    </source>
</evidence>
<reference evidence="3" key="1">
    <citation type="submission" date="2020-12" db="EMBL/GenBank/DDBJ databases">
        <authorList>
            <consortium name="Molecular Ecology Group"/>
        </authorList>
    </citation>
    <scope>NUCLEOTIDE SEQUENCE</scope>
    <source>
        <strain evidence="3">TBG_1078</strain>
    </source>
</reference>
<dbReference type="AlphaFoldDB" id="A0A811Z3Q1"/>
<accession>A0A811Z3Q1</accession>
<dbReference type="InterPro" id="IPR050302">
    <property type="entry name" value="Rab_GAP_TBC_domain"/>
</dbReference>
<evidence type="ECO:0000259" key="2">
    <source>
        <dbReference type="PROSITE" id="PS50086"/>
    </source>
</evidence>
<dbReference type="InterPro" id="IPR035969">
    <property type="entry name" value="Rab-GAP_TBC_sf"/>
</dbReference>
<comment type="caution">
    <text evidence="3">The sequence shown here is derived from an EMBL/GenBank/DDBJ whole genome shotgun (WGS) entry which is preliminary data.</text>
</comment>
<proteinExistence type="predicted"/>
<dbReference type="SUPFAM" id="SSF47923">
    <property type="entry name" value="Ypt/Rab-GAP domain of gyp1p"/>
    <property type="match status" value="1"/>
</dbReference>
<sequence>MFLPEEDAFWALAQLMTDDRHAMHGFFIPGFHKLPRFQAHHEHVLDRVLPKLKKHMDEEQMCTGIYTPKWFLQCFIDWTPFSLTLKLWDAYILDGEQVLTLMAYTILKVHRTGPDEFPMRALGLVQVFPVPGPLLPSPAAEPRPRVDEQASPGPATQPEPPGRPPGQAILKAEEPLQEERSSEPTAAHLCPGTLGALLLAQLPPAQDPSLARLPPHAGRRPPDMGLKPEHGVPFPSVPARATPEATQQTRPWSPPGTPITVSSQPTKDDAVGPRTPFLPCGHCSSSPSQGSDGHSQGRARAALSLLPRGPAQARDHLPSVPMGQLDARRPRGQSVTVSAGAWRLWPAVTVPCLVSRALSQPDVASWALGVPHRSRSLT</sequence>
<dbReference type="EMBL" id="CAJHUB010000757">
    <property type="protein sequence ID" value="CAD7684268.1"/>
    <property type="molecule type" value="Genomic_DNA"/>
</dbReference>
<dbReference type="PROSITE" id="PS50086">
    <property type="entry name" value="TBC_RABGAP"/>
    <property type="match status" value="1"/>
</dbReference>
<feature type="region of interest" description="Disordered" evidence="1">
    <location>
        <begin position="206"/>
        <end position="329"/>
    </location>
</feature>
<dbReference type="InterPro" id="IPR000195">
    <property type="entry name" value="Rab-GAP-TBC_dom"/>
</dbReference>